<dbReference type="PROSITE" id="PS50111">
    <property type="entry name" value="CHEMOTAXIS_TRANSDUC_2"/>
    <property type="match status" value="1"/>
</dbReference>
<keyword evidence="4" id="KW-0472">Membrane</keyword>
<dbReference type="InterPro" id="IPR004090">
    <property type="entry name" value="Chemotax_Me-accpt_rcpt"/>
</dbReference>
<dbReference type="InterPro" id="IPR024478">
    <property type="entry name" value="HlyB_4HB_MCP"/>
</dbReference>
<dbReference type="Pfam" id="PF00015">
    <property type="entry name" value="MCPsignal"/>
    <property type="match status" value="1"/>
</dbReference>
<keyword evidence="8" id="KW-1185">Reference proteome</keyword>
<keyword evidence="1 3" id="KW-0807">Transducer</keyword>
<gene>
    <name evidence="7" type="ORF">psyc5s11_17520</name>
</gene>
<accession>A0ABM7T3F2</accession>
<comment type="similarity">
    <text evidence="2">Belongs to the methyl-accepting chemotaxis (MCP) protein family.</text>
</comment>
<dbReference type="InterPro" id="IPR004089">
    <property type="entry name" value="MCPsignal_dom"/>
</dbReference>
<dbReference type="Proteomes" id="UP000824633">
    <property type="component" value="Chromosome"/>
</dbReference>
<dbReference type="PANTHER" id="PTHR32089">
    <property type="entry name" value="METHYL-ACCEPTING CHEMOTAXIS PROTEIN MCPB"/>
    <property type="match status" value="1"/>
</dbReference>
<dbReference type="Gene3D" id="1.10.287.950">
    <property type="entry name" value="Methyl-accepting chemotaxis protein"/>
    <property type="match status" value="1"/>
</dbReference>
<organism evidence="7 8">
    <name type="scientific">Clostridium gelidum</name>
    <dbReference type="NCBI Taxonomy" id="704125"/>
    <lineage>
        <taxon>Bacteria</taxon>
        <taxon>Bacillati</taxon>
        <taxon>Bacillota</taxon>
        <taxon>Clostridia</taxon>
        <taxon>Eubacteriales</taxon>
        <taxon>Clostridiaceae</taxon>
        <taxon>Clostridium</taxon>
    </lineage>
</organism>
<evidence type="ECO:0000313" key="8">
    <source>
        <dbReference type="Proteomes" id="UP000824633"/>
    </source>
</evidence>
<dbReference type="PRINTS" id="PR00260">
    <property type="entry name" value="CHEMTRNSDUCR"/>
</dbReference>
<reference evidence="8" key="1">
    <citation type="submission" date="2021-07" db="EMBL/GenBank/DDBJ databases">
        <title>Complete genome sequencing of a Clostridium isolate.</title>
        <authorList>
            <person name="Ueki A."/>
            <person name="Tonouchi A."/>
        </authorList>
    </citation>
    <scope>NUCLEOTIDE SEQUENCE [LARGE SCALE GENOMIC DNA]</scope>
    <source>
        <strain evidence="8">C5S11</strain>
    </source>
</reference>
<dbReference type="SMART" id="SM00283">
    <property type="entry name" value="MA"/>
    <property type="match status" value="1"/>
</dbReference>
<feature type="transmembrane region" description="Helical" evidence="4">
    <location>
        <begin position="192"/>
        <end position="211"/>
    </location>
</feature>
<proteinExistence type="inferred from homology"/>
<evidence type="ECO:0000256" key="2">
    <source>
        <dbReference type="ARBA" id="ARBA00029447"/>
    </source>
</evidence>
<evidence type="ECO:0000256" key="1">
    <source>
        <dbReference type="ARBA" id="ARBA00023224"/>
    </source>
</evidence>
<dbReference type="EMBL" id="AP024849">
    <property type="protein sequence ID" value="BCZ45685.1"/>
    <property type="molecule type" value="Genomic_DNA"/>
</dbReference>
<keyword evidence="4" id="KW-0812">Transmembrane</keyword>
<dbReference type="PANTHER" id="PTHR32089:SF112">
    <property type="entry name" value="LYSOZYME-LIKE PROTEIN-RELATED"/>
    <property type="match status" value="1"/>
</dbReference>
<protein>
    <submittedName>
        <fullName evidence="7">Methyl-accepting chemotaxis protein</fullName>
    </submittedName>
</protein>
<name>A0ABM7T3F2_9CLOT</name>
<evidence type="ECO:0000259" key="6">
    <source>
        <dbReference type="PROSITE" id="PS50885"/>
    </source>
</evidence>
<evidence type="ECO:0000256" key="3">
    <source>
        <dbReference type="PROSITE-ProRule" id="PRU00284"/>
    </source>
</evidence>
<sequence>MLFLKDIKVKTKLISSFLIMAILIAIVGIIGKTSLKTVDANSGEMYNNNLQSVYYLTDMKQSLTQIKSNMLQVAYVKDDSKKADLEKDIKLNQDKNDKYVTAYEKISMDDVEKQIWPTYKNQLEKYNTLTANVMKLINDGNFDEAAKQYQQLSATDDAMFGNIDKLININIDSAKTDSLNNNSIYLKSNNTMTILIIVGIILGIVCGLIISKDIDIPLLKMVDLAEKMAKFDLSNNYKVVRKDEFGKTFGALTKAQENIKELIKVIMSDSQNMSASSQELSATIEELSAKTEEIDNAVTNIVAGIQETNAVAEEITASVKEVDSSINELSGKAMEGSDNANKSKGRAIEVKKKGEESIKEVRDLYSEKKKNMLKAIEDGKVVDNIKVMADTIASIADQTNLLALNASIEAARAGEQGRGFAVVAEEIGILAEQSSEAVTGIQDTIVKVQDAFLNLSSNGEDSLKFINENVDPQFKYFENVGSQYYSDSDFVSKMSEEIASMSEELTATVGQVNGAIQNVAVASQRSSENAETIKENVDETTKAIEQVAITAQSQAEFAEKLNEMVLKFKI</sequence>
<keyword evidence="4" id="KW-1133">Transmembrane helix</keyword>
<dbReference type="PROSITE" id="PS50885">
    <property type="entry name" value="HAMP"/>
    <property type="match status" value="1"/>
</dbReference>
<feature type="domain" description="Methyl-accepting transducer" evidence="5">
    <location>
        <begin position="276"/>
        <end position="534"/>
    </location>
</feature>
<evidence type="ECO:0000313" key="7">
    <source>
        <dbReference type="EMBL" id="BCZ45685.1"/>
    </source>
</evidence>
<dbReference type="Pfam" id="PF12729">
    <property type="entry name" value="4HB_MCP_1"/>
    <property type="match status" value="1"/>
</dbReference>
<dbReference type="InterPro" id="IPR003660">
    <property type="entry name" value="HAMP_dom"/>
</dbReference>
<evidence type="ECO:0000259" key="5">
    <source>
        <dbReference type="PROSITE" id="PS50111"/>
    </source>
</evidence>
<feature type="domain" description="HAMP" evidence="6">
    <location>
        <begin position="212"/>
        <end position="264"/>
    </location>
</feature>
<dbReference type="SUPFAM" id="SSF58104">
    <property type="entry name" value="Methyl-accepting chemotaxis protein (MCP) signaling domain"/>
    <property type="match status" value="1"/>
</dbReference>
<dbReference type="RefSeq" id="WP_224037256.1">
    <property type="nucleotide sequence ID" value="NZ_AP024849.1"/>
</dbReference>
<feature type="transmembrane region" description="Helical" evidence="4">
    <location>
        <begin position="12"/>
        <end position="31"/>
    </location>
</feature>
<evidence type="ECO:0000256" key="4">
    <source>
        <dbReference type="SAM" id="Phobius"/>
    </source>
</evidence>